<comment type="caution">
    <text evidence="2">The sequence shown here is derived from an EMBL/GenBank/DDBJ whole genome shotgun (WGS) entry which is preliminary data.</text>
</comment>
<name>A0A1Y2I4F8_9FUNG</name>
<evidence type="ECO:0000313" key="2">
    <source>
        <dbReference type="EMBL" id="ORZ41736.1"/>
    </source>
</evidence>
<feature type="compositionally biased region" description="Basic and acidic residues" evidence="1">
    <location>
        <begin position="68"/>
        <end position="91"/>
    </location>
</feature>
<accession>A0A1Y2I4F8</accession>
<proteinExistence type="predicted"/>
<dbReference type="AlphaFoldDB" id="A0A1Y2I4F8"/>
<reference evidence="2 3" key="1">
    <citation type="submission" date="2016-07" db="EMBL/GenBank/DDBJ databases">
        <title>Pervasive Adenine N6-methylation of Active Genes in Fungi.</title>
        <authorList>
            <consortium name="DOE Joint Genome Institute"/>
            <person name="Mondo S.J."/>
            <person name="Dannebaum R.O."/>
            <person name="Kuo R.C."/>
            <person name="Labutti K."/>
            <person name="Haridas S."/>
            <person name="Kuo A."/>
            <person name="Salamov A."/>
            <person name="Ahrendt S.R."/>
            <person name="Lipzen A."/>
            <person name="Sullivan W."/>
            <person name="Andreopoulos W.B."/>
            <person name="Clum A."/>
            <person name="Lindquist E."/>
            <person name="Daum C."/>
            <person name="Ramamoorthy G.K."/>
            <person name="Gryganskyi A."/>
            <person name="Culley D."/>
            <person name="Magnuson J.K."/>
            <person name="James T.Y."/>
            <person name="O'Malley M.A."/>
            <person name="Stajich J.E."/>
            <person name="Spatafora J.W."/>
            <person name="Visel A."/>
            <person name="Grigoriev I.V."/>
        </authorList>
    </citation>
    <scope>NUCLEOTIDE SEQUENCE [LARGE SCALE GENOMIC DNA]</scope>
    <source>
        <strain evidence="2 3">PL171</strain>
    </source>
</reference>
<evidence type="ECO:0000313" key="3">
    <source>
        <dbReference type="Proteomes" id="UP000193411"/>
    </source>
</evidence>
<protein>
    <submittedName>
        <fullName evidence="2">Uncharacterized protein</fullName>
    </submittedName>
</protein>
<sequence>MYTSSHFSPSAQTLPRPQHVNPNKRVVVPPLSSLSSATTKAGLVLPEEALNNVNPKAQQPDPSILLKHERDRRHNASHQTDKTQHKRDIARRPTSLPVRKLKDARSSWMPYLRQHHLLKPLSEEAQDALVKSVGDLSCTVSKSILTTIHLTKDVAKYVDDKVKAWEAALNAAAEEERVNKSAKRHGPAPVAKVLKANELVTRIRKIKLYDENWFDGPSIIS</sequence>
<dbReference type="Proteomes" id="UP000193411">
    <property type="component" value="Unassembled WGS sequence"/>
</dbReference>
<organism evidence="2 3">
    <name type="scientific">Catenaria anguillulae PL171</name>
    <dbReference type="NCBI Taxonomy" id="765915"/>
    <lineage>
        <taxon>Eukaryota</taxon>
        <taxon>Fungi</taxon>
        <taxon>Fungi incertae sedis</taxon>
        <taxon>Blastocladiomycota</taxon>
        <taxon>Blastocladiomycetes</taxon>
        <taxon>Blastocladiales</taxon>
        <taxon>Catenariaceae</taxon>
        <taxon>Catenaria</taxon>
    </lineage>
</organism>
<feature type="region of interest" description="Disordered" evidence="1">
    <location>
        <begin position="1"/>
        <end position="25"/>
    </location>
</feature>
<feature type="region of interest" description="Disordered" evidence="1">
    <location>
        <begin position="68"/>
        <end position="93"/>
    </location>
</feature>
<feature type="compositionally biased region" description="Polar residues" evidence="1">
    <location>
        <begin position="1"/>
        <end position="15"/>
    </location>
</feature>
<keyword evidence="3" id="KW-1185">Reference proteome</keyword>
<evidence type="ECO:0000256" key="1">
    <source>
        <dbReference type="SAM" id="MobiDB-lite"/>
    </source>
</evidence>
<gene>
    <name evidence="2" type="ORF">BCR44DRAFT_1013179</name>
</gene>
<dbReference type="EMBL" id="MCFL01000001">
    <property type="protein sequence ID" value="ORZ41736.1"/>
    <property type="molecule type" value="Genomic_DNA"/>
</dbReference>